<evidence type="ECO:0000313" key="2">
    <source>
        <dbReference type="EMBL" id="MBP2327889.1"/>
    </source>
</evidence>
<dbReference type="EMBL" id="JAGINW010000001">
    <property type="protein sequence ID" value="MBP2327889.1"/>
    <property type="molecule type" value="Genomic_DNA"/>
</dbReference>
<dbReference type="GO" id="GO:0003677">
    <property type="term" value="F:DNA binding"/>
    <property type="evidence" value="ECO:0007669"/>
    <property type="project" value="UniProtKB-KW"/>
</dbReference>
<feature type="domain" description="HTH marR-type" evidence="1">
    <location>
        <begin position="6"/>
        <end position="142"/>
    </location>
</feature>
<dbReference type="InterPro" id="IPR039422">
    <property type="entry name" value="MarR/SlyA-like"/>
</dbReference>
<keyword evidence="2" id="KW-0238">DNA-binding</keyword>
<dbReference type="InterPro" id="IPR000835">
    <property type="entry name" value="HTH_MarR-typ"/>
</dbReference>
<dbReference type="PANTHER" id="PTHR33164">
    <property type="entry name" value="TRANSCRIPTIONAL REGULATOR, MARR FAMILY"/>
    <property type="match status" value="1"/>
</dbReference>
<dbReference type="InterPro" id="IPR011991">
    <property type="entry name" value="ArsR-like_HTH"/>
</dbReference>
<name>A0ABS4TU03_9PSEU</name>
<dbReference type="Gene3D" id="1.10.10.10">
    <property type="entry name" value="Winged helix-like DNA-binding domain superfamily/Winged helix DNA-binding domain"/>
    <property type="match status" value="1"/>
</dbReference>
<protein>
    <submittedName>
        <fullName evidence="2">DNA-binding MarR family transcriptional regulator</fullName>
    </submittedName>
</protein>
<dbReference type="PROSITE" id="PS50995">
    <property type="entry name" value="HTH_MARR_2"/>
    <property type="match status" value="1"/>
</dbReference>
<sequence length="157" mass="17422">MANPPKQKLIDELMLAVTDLQNASDVADQAISDSLGLNRTDARCLSCLITRGPMTAGELAETAGLKPGALTFAVDRLREAGFAERAPDQRDRRRIIIAASDKARHLAEQVWGQTIAEAQTQLDRYTSAQLKLLTGFVREQVELQQQQAHRIRTWNGR</sequence>
<organism evidence="2 3">
    <name type="scientific">Kibdelosporangium banguiense</name>
    <dbReference type="NCBI Taxonomy" id="1365924"/>
    <lineage>
        <taxon>Bacteria</taxon>
        <taxon>Bacillati</taxon>
        <taxon>Actinomycetota</taxon>
        <taxon>Actinomycetes</taxon>
        <taxon>Pseudonocardiales</taxon>
        <taxon>Pseudonocardiaceae</taxon>
        <taxon>Kibdelosporangium</taxon>
    </lineage>
</organism>
<gene>
    <name evidence="2" type="ORF">JOF56_008274</name>
</gene>
<dbReference type="SUPFAM" id="SSF46785">
    <property type="entry name" value="Winged helix' DNA-binding domain"/>
    <property type="match status" value="1"/>
</dbReference>
<dbReference type="SMART" id="SM00347">
    <property type="entry name" value="HTH_MARR"/>
    <property type="match status" value="1"/>
</dbReference>
<proteinExistence type="predicted"/>
<evidence type="ECO:0000313" key="3">
    <source>
        <dbReference type="Proteomes" id="UP001519332"/>
    </source>
</evidence>
<comment type="caution">
    <text evidence="2">The sequence shown here is derived from an EMBL/GenBank/DDBJ whole genome shotgun (WGS) entry which is preliminary data.</text>
</comment>
<dbReference type="InterPro" id="IPR036388">
    <property type="entry name" value="WH-like_DNA-bd_sf"/>
</dbReference>
<accession>A0ABS4TU03</accession>
<evidence type="ECO:0000259" key="1">
    <source>
        <dbReference type="PROSITE" id="PS50995"/>
    </source>
</evidence>
<dbReference type="InterPro" id="IPR036390">
    <property type="entry name" value="WH_DNA-bd_sf"/>
</dbReference>
<dbReference type="PANTHER" id="PTHR33164:SF106">
    <property type="entry name" value="TRANSCRIPTIONAL REGULATORY PROTEIN"/>
    <property type="match status" value="1"/>
</dbReference>
<reference evidence="2 3" key="1">
    <citation type="submission" date="2021-03" db="EMBL/GenBank/DDBJ databases">
        <title>Sequencing the genomes of 1000 actinobacteria strains.</title>
        <authorList>
            <person name="Klenk H.-P."/>
        </authorList>
    </citation>
    <scope>NUCLEOTIDE SEQUENCE [LARGE SCALE GENOMIC DNA]</scope>
    <source>
        <strain evidence="2 3">DSM 46670</strain>
    </source>
</reference>
<dbReference type="RefSeq" id="WP_209644984.1">
    <property type="nucleotide sequence ID" value="NZ_JAGINW010000001.1"/>
</dbReference>
<keyword evidence="3" id="KW-1185">Reference proteome</keyword>
<dbReference type="Pfam" id="PF01047">
    <property type="entry name" value="MarR"/>
    <property type="match status" value="1"/>
</dbReference>
<dbReference type="Proteomes" id="UP001519332">
    <property type="component" value="Unassembled WGS sequence"/>
</dbReference>
<dbReference type="CDD" id="cd00090">
    <property type="entry name" value="HTH_ARSR"/>
    <property type="match status" value="1"/>
</dbReference>